<organism evidence="2 3">
    <name type="scientific">Puccinia graminis f. sp. tritici</name>
    <dbReference type="NCBI Taxonomy" id="56615"/>
    <lineage>
        <taxon>Eukaryota</taxon>
        <taxon>Fungi</taxon>
        <taxon>Dikarya</taxon>
        <taxon>Basidiomycota</taxon>
        <taxon>Pucciniomycotina</taxon>
        <taxon>Pucciniomycetes</taxon>
        <taxon>Pucciniales</taxon>
        <taxon>Pucciniaceae</taxon>
        <taxon>Puccinia</taxon>
    </lineage>
</organism>
<reference evidence="2 3" key="1">
    <citation type="submission" date="2019-05" db="EMBL/GenBank/DDBJ databases">
        <title>Emergence of the Ug99 lineage of the wheat stem rust pathogen through somatic hybridization.</title>
        <authorList>
            <person name="Li F."/>
            <person name="Upadhyaya N.M."/>
            <person name="Sperschneider J."/>
            <person name="Matny O."/>
            <person name="Nguyen-Phuc H."/>
            <person name="Mago R."/>
            <person name="Raley C."/>
            <person name="Miller M.E."/>
            <person name="Silverstein K.A.T."/>
            <person name="Henningsen E."/>
            <person name="Hirsch C.D."/>
            <person name="Visser B."/>
            <person name="Pretorius Z.A."/>
            <person name="Steffenson B.J."/>
            <person name="Schwessinger B."/>
            <person name="Dodds P.N."/>
            <person name="Figueroa M."/>
        </authorList>
    </citation>
    <scope>NUCLEOTIDE SEQUENCE [LARGE SCALE GENOMIC DNA]</scope>
    <source>
        <strain evidence="2">21-0</strain>
    </source>
</reference>
<feature type="compositionally biased region" description="Polar residues" evidence="1">
    <location>
        <begin position="15"/>
        <end position="27"/>
    </location>
</feature>
<dbReference type="AlphaFoldDB" id="A0A5B0PFY1"/>
<comment type="caution">
    <text evidence="2">The sequence shown here is derived from an EMBL/GenBank/DDBJ whole genome shotgun (WGS) entry which is preliminary data.</text>
</comment>
<proteinExistence type="predicted"/>
<dbReference type="Proteomes" id="UP000324748">
    <property type="component" value="Unassembled WGS sequence"/>
</dbReference>
<feature type="compositionally biased region" description="Polar residues" evidence="1">
    <location>
        <begin position="34"/>
        <end position="70"/>
    </location>
</feature>
<evidence type="ECO:0000313" key="3">
    <source>
        <dbReference type="Proteomes" id="UP000324748"/>
    </source>
</evidence>
<evidence type="ECO:0000256" key="1">
    <source>
        <dbReference type="SAM" id="MobiDB-lite"/>
    </source>
</evidence>
<dbReference type="EMBL" id="VSWC01000054">
    <property type="protein sequence ID" value="KAA1100003.1"/>
    <property type="molecule type" value="Genomic_DNA"/>
</dbReference>
<name>A0A5B0PFY1_PUCGR</name>
<accession>A0A5B0PFY1</accession>
<keyword evidence="3" id="KW-1185">Reference proteome</keyword>
<feature type="region of interest" description="Disordered" evidence="1">
    <location>
        <begin position="15"/>
        <end position="89"/>
    </location>
</feature>
<protein>
    <submittedName>
        <fullName evidence="2">Uncharacterized protein</fullName>
    </submittedName>
</protein>
<dbReference type="OrthoDB" id="10320400at2759"/>
<gene>
    <name evidence="2" type="ORF">PGT21_027436</name>
</gene>
<evidence type="ECO:0000313" key="2">
    <source>
        <dbReference type="EMBL" id="KAA1100003.1"/>
    </source>
</evidence>
<sequence length="89" mass="9744">MAHKLKRQITLLRSANSLAEGTNNTKTFTRESRQSPINSKSFRNVRTTRTSINQKPGRSTANSPSNSESDTPAGLTPKRSTLNLSLSAQ</sequence>
<feature type="compositionally biased region" description="Polar residues" evidence="1">
    <location>
        <begin position="78"/>
        <end position="89"/>
    </location>
</feature>